<reference evidence="2 3" key="1">
    <citation type="submission" date="2016-11" db="EMBL/GenBank/DDBJ databases">
        <authorList>
            <person name="Jaros S."/>
            <person name="Januszkiewicz K."/>
            <person name="Wedrychowicz H."/>
        </authorList>
    </citation>
    <scope>NUCLEOTIDE SEQUENCE [LARGE SCALE GENOMIC DNA]</scope>
    <source>
        <strain evidence="2 3">DSM 43832</strain>
    </source>
</reference>
<evidence type="ECO:0000313" key="3">
    <source>
        <dbReference type="Proteomes" id="UP000184363"/>
    </source>
</evidence>
<dbReference type="Proteomes" id="UP000184363">
    <property type="component" value="Unassembled WGS sequence"/>
</dbReference>
<feature type="region of interest" description="Disordered" evidence="1">
    <location>
        <begin position="1"/>
        <end position="25"/>
    </location>
</feature>
<evidence type="ECO:0000256" key="1">
    <source>
        <dbReference type="SAM" id="MobiDB-lite"/>
    </source>
</evidence>
<dbReference type="AlphaFoldDB" id="A0A1M7AYX2"/>
<keyword evidence="3" id="KW-1185">Reference proteome</keyword>
<dbReference type="RefSeq" id="WP_268794567.1">
    <property type="nucleotide sequence ID" value="NZ_FRAP01000030.1"/>
</dbReference>
<organism evidence="2 3">
    <name type="scientific">Pseudonocardia thermophila</name>
    <dbReference type="NCBI Taxonomy" id="1848"/>
    <lineage>
        <taxon>Bacteria</taxon>
        <taxon>Bacillati</taxon>
        <taxon>Actinomycetota</taxon>
        <taxon>Actinomycetes</taxon>
        <taxon>Pseudonocardiales</taxon>
        <taxon>Pseudonocardiaceae</taxon>
        <taxon>Pseudonocardia</taxon>
    </lineage>
</organism>
<gene>
    <name evidence="2" type="ORF">SAMN05443637_13079</name>
</gene>
<accession>A0A1M7AYX2</accession>
<evidence type="ECO:0000313" key="2">
    <source>
        <dbReference type="EMBL" id="SHL47837.1"/>
    </source>
</evidence>
<dbReference type="EMBL" id="FRAP01000030">
    <property type="protein sequence ID" value="SHL47837.1"/>
    <property type="molecule type" value="Genomic_DNA"/>
</dbReference>
<sequence>MTYSSRRQRLHEQHDGNPGKGAELTARHVRTRCSPLLDEVEVGW</sequence>
<protein>
    <submittedName>
        <fullName evidence="2">Uncharacterized protein</fullName>
    </submittedName>
</protein>
<dbReference type="STRING" id="1848.SAMN05443637_13079"/>
<name>A0A1M7AYX2_PSETH</name>
<proteinExistence type="predicted"/>